<evidence type="ECO:0000313" key="3">
    <source>
        <dbReference type="Proteomes" id="UP000695022"/>
    </source>
</evidence>
<feature type="domain" description="Protein kinase" evidence="2">
    <location>
        <begin position="1"/>
        <end position="166"/>
    </location>
</feature>
<evidence type="ECO:0000256" key="1">
    <source>
        <dbReference type="SAM" id="MobiDB-lite"/>
    </source>
</evidence>
<dbReference type="SUPFAM" id="SSF56112">
    <property type="entry name" value="Protein kinase-like (PK-like)"/>
    <property type="match status" value="1"/>
</dbReference>
<feature type="region of interest" description="Disordered" evidence="1">
    <location>
        <begin position="359"/>
        <end position="420"/>
    </location>
</feature>
<gene>
    <name evidence="4" type="primary">LOC106807683</name>
</gene>
<evidence type="ECO:0000313" key="4">
    <source>
        <dbReference type="RefSeq" id="XP_014665591.1"/>
    </source>
</evidence>
<feature type="region of interest" description="Disordered" evidence="1">
    <location>
        <begin position="670"/>
        <end position="695"/>
    </location>
</feature>
<dbReference type="Gene3D" id="1.10.510.10">
    <property type="entry name" value="Transferase(Phosphotransferase) domain 1"/>
    <property type="match status" value="1"/>
</dbReference>
<dbReference type="InterPro" id="IPR001245">
    <property type="entry name" value="Ser-Thr/Tyr_kinase_cat_dom"/>
</dbReference>
<feature type="region of interest" description="Disordered" evidence="1">
    <location>
        <begin position="248"/>
        <end position="312"/>
    </location>
</feature>
<dbReference type="Proteomes" id="UP000695022">
    <property type="component" value="Unplaced"/>
</dbReference>
<sequence>MEAPTVRNTAEVMLQVCEALIYIHEQQLVHCAVSSNSIHLVTPYAAKLANFEYMVPRGNTSGAHTNMHECAVYNWLAPELMNAEPATEMADVYSFCSVLWEMLNGMMPWPERSASEIKQVITKQGKTLPLSNNKVPQLLHDVLERGLQLASYDRSVSFDDLRELLLVSLRSSNSRKSSKFSLKPLNDTLGGSYERKISRSKLVSPLTNTSYSGRFQEMNENQLQEASLQKPPSPARNMSTRRIAIRKLMTGRTGLTSGEDSDDDKSMDDVNTQGPTYSGGKQYGTPATLDSSMKSTHDSSFSEDAPSDTVYNTKWGPKAEYRHEESGAACYPAGHSRERPLVDPKLIGIVSSHRGYKSISPVKYGTAPQNGSAPGDGPKSMGSNRERWNRSNSLQDDPVMHRPPAGHAKQGSYGSRRSSAGYGQNTSFASYSSRGSVGSLAIPNYCVGMKPAGHGCEVSVGSKQSTHHTSYSRLPDDIRDAVMYKAPHIDASYSELPENPTREAIKEKWFGGKGSVRNLISAYHDIEKEEIEASQKSYTYLRSHLSQSSMNSQRLDSDLPDTQLKTLYSAAGVDSNRPAYLAQAPEVSTQQMASRSDGSGSTDLDCSAVSVEAHQGSPAIQQQPSDTSSSGTDNAKPSSESAEDPQSFLDYAKAMRDQVTAEIRDSFSNLKLKPVGERTNGSQPTSSSDSSRGKQLEVTFSEYVMEREHSDNLPTSADSSVNTEGFPASVEREDYGDEIMSNGMSGAEARIRPTCPDGYPEFQQQNGIDADLNNLISPRNLPTHDIYLDDEYGEKTLDLSMEQPPAYDDMDENDMDENDLEDIINAGSCLEKADEERMETTANKVFEIERGNEYTVRIEASGDDDKQHVTHTMKNLKTGESKTVLAHTVNAPGSFEQCVVINSGAS</sequence>
<keyword evidence="3" id="KW-1185">Reference proteome</keyword>
<reference evidence="4" key="1">
    <citation type="submission" date="2025-08" db="UniProtKB">
        <authorList>
            <consortium name="RefSeq"/>
        </authorList>
    </citation>
    <scope>IDENTIFICATION</scope>
</reference>
<name>A0ABM1E070_PRICU</name>
<evidence type="ECO:0000259" key="2">
    <source>
        <dbReference type="PROSITE" id="PS50011"/>
    </source>
</evidence>
<protein>
    <submittedName>
        <fullName evidence="4">Uncharacterized protein LOC106807683 isoform X1</fullName>
    </submittedName>
</protein>
<dbReference type="PANTHER" id="PTHR23060:SF3">
    <property type="entry name" value="TESTIS EXPRESSED 14, INTERCELLULAR BRIDGE FORMING FACTOR"/>
    <property type="match status" value="1"/>
</dbReference>
<feature type="compositionally biased region" description="Polar residues" evidence="1">
    <location>
        <begin position="679"/>
        <end position="690"/>
    </location>
</feature>
<dbReference type="PANTHER" id="PTHR23060">
    <property type="entry name" value="TESTIS EXPRESSED GENE 14"/>
    <property type="match status" value="1"/>
</dbReference>
<feature type="compositionally biased region" description="Polar residues" evidence="1">
    <location>
        <begin position="586"/>
        <end position="604"/>
    </location>
</feature>
<feature type="region of interest" description="Disordered" evidence="1">
    <location>
        <begin position="586"/>
        <end position="605"/>
    </location>
</feature>
<dbReference type="Pfam" id="PF07714">
    <property type="entry name" value="PK_Tyr_Ser-Thr"/>
    <property type="match status" value="1"/>
</dbReference>
<dbReference type="InterPro" id="IPR000719">
    <property type="entry name" value="Prot_kinase_dom"/>
</dbReference>
<organism evidence="3 4">
    <name type="scientific">Priapulus caudatus</name>
    <name type="common">Priapulid worm</name>
    <dbReference type="NCBI Taxonomy" id="37621"/>
    <lineage>
        <taxon>Eukaryota</taxon>
        <taxon>Metazoa</taxon>
        <taxon>Ecdysozoa</taxon>
        <taxon>Scalidophora</taxon>
        <taxon>Priapulida</taxon>
        <taxon>Priapulimorpha</taxon>
        <taxon>Priapulimorphida</taxon>
        <taxon>Priapulidae</taxon>
        <taxon>Priapulus</taxon>
    </lineage>
</organism>
<dbReference type="PROSITE" id="PS50011">
    <property type="entry name" value="PROTEIN_KINASE_DOM"/>
    <property type="match status" value="1"/>
</dbReference>
<feature type="compositionally biased region" description="Low complexity" evidence="1">
    <location>
        <begin position="411"/>
        <end position="420"/>
    </location>
</feature>
<dbReference type="GeneID" id="106807683"/>
<dbReference type="InterPro" id="IPR039339">
    <property type="entry name" value="Tex14"/>
</dbReference>
<accession>A0ABM1E070</accession>
<feature type="region of interest" description="Disordered" evidence="1">
    <location>
        <begin position="612"/>
        <end position="646"/>
    </location>
</feature>
<feature type="compositionally biased region" description="Polar residues" evidence="1">
    <location>
        <begin position="618"/>
        <end position="640"/>
    </location>
</feature>
<dbReference type="InterPro" id="IPR011009">
    <property type="entry name" value="Kinase-like_dom_sf"/>
</dbReference>
<proteinExistence type="predicted"/>
<dbReference type="RefSeq" id="XP_014665591.1">
    <property type="nucleotide sequence ID" value="XM_014810105.1"/>
</dbReference>